<protein>
    <submittedName>
        <fullName evidence="1">Uncharacterized protein</fullName>
    </submittedName>
</protein>
<evidence type="ECO:0000313" key="1">
    <source>
        <dbReference type="EMBL" id="KAK1302980.1"/>
    </source>
</evidence>
<evidence type="ECO:0000313" key="2">
    <source>
        <dbReference type="Proteomes" id="UP001180020"/>
    </source>
</evidence>
<sequence>MAARREELLGELQVVSLRVGSEDEVCWRPKPRSEFTVRSCYAWWSRNRPRVEEVVLKYEEIWLPKIPLKA</sequence>
<reference evidence="1" key="1">
    <citation type="journal article" date="2023" name="Nat. Commun.">
        <title>Diploid and tetraploid genomes of Acorus and the evolution of monocots.</title>
        <authorList>
            <person name="Ma L."/>
            <person name="Liu K.W."/>
            <person name="Li Z."/>
            <person name="Hsiao Y.Y."/>
            <person name="Qi Y."/>
            <person name="Fu T."/>
            <person name="Tang G.D."/>
            <person name="Zhang D."/>
            <person name="Sun W.H."/>
            <person name="Liu D.K."/>
            <person name="Li Y."/>
            <person name="Chen G.Z."/>
            <person name="Liu X.D."/>
            <person name="Liao X.Y."/>
            <person name="Jiang Y.T."/>
            <person name="Yu X."/>
            <person name="Hao Y."/>
            <person name="Huang J."/>
            <person name="Zhao X.W."/>
            <person name="Ke S."/>
            <person name="Chen Y.Y."/>
            <person name="Wu W.L."/>
            <person name="Hsu J.L."/>
            <person name="Lin Y.F."/>
            <person name="Huang M.D."/>
            <person name="Li C.Y."/>
            <person name="Huang L."/>
            <person name="Wang Z.W."/>
            <person name="Zhao X."/>
            <person name="Zhong W.Y."/>
            <person name="Peng D.H."/>
            <person name="Ahmad S."/>
            <person name="Lan S."/>
            <person name="Zhang J.S."/>
            <person name="Tsai W.C."/>
            <person name="Van de Peer Y."/>
            <person name="Liu Z.J."/>
        </authorList>
    </citation>
    <scope>NUCLEOTIDE SEQUENCE</scope>
    <source>
        <strain evidence="1">CP</strain>
    </source>
</reference>
<dbReference type="Proteomes" id="UP001180020">
    <property type="component" value="Unassembled WGS sequence"/>
</dbReference>
<gene>
    <name evidence="1" type="ORF">QJS10_CPB12g00886</name>
</gene>
<dbReference type="AlphaFoldDB" id="A0AAV9DPD4"/>
<keyword evidence="2" id="KW-1185">Reference proteome</keyword>
<dbReference type="EMBL" id="JAUJYO010000012">
    <property type="protein sequence ID" value="KAK1302980.1"/>
    <property type="molecule type" value="Genomic_DNA"/>
</dbReference>
<comment type="caution">
    <text evidence="1">The sequence shown here is derived from an EMBL/GenBank/DDBJ whole genome shotgun (WGS) entry which is preliminary data.</text>
</comment>
<reference evidence="1" key="2">
    <citation type="submission" date="2023-06" db="EMBL/GenBank/DDBJ databases">
        <authorList>
            <person name="Ma L."/>
            <person name="Liu K.-W."/>
            <person name="Li Z."/>
            <person name="Hsiao Y.-Y."/>
            <person name="Qi Y."/>
            <person name="Fu T."/>
            <person name="Tang G."/>
            <person name="Zhang D."/>
            <person name="Sun W.-H."/>
            <person name="Liu D.-K."/>
            <person name="Li Y."/>
            <person name="Chen G.-Z."/>
            <person name="Liu X.-D."/>
            <person name="Liao X.-Y."/>
            <person name="Jiang Y.-T."/>
            <person name="Yu X."/>
            <person name="Hao Y."/>
            <person name="Huang J."/>
            <person name="Zhao X.-W."/>
            <person name="Ke S."/>
            <person name="Chen Y.-Y."/>
            <person name="Wu W.-L."/>
            <person name="Hsu J.-L."/>
            <person name="Lin Y.-F."/>
            <person name="Huang M.-D."/>
            <person name="Li C.-Y."/>
            <person name="Huang L."/>
            <person name="Wang Z.-W."/>
            <person name="Zhao X."/>
            <person name="Zhong W.-Y."/>
            <person name="Peng D.-H."/>
            <person name="Ahmad S."/>
            <person name="Lan S."/>
            <person name="Zhang J.-S."/>
            <person name="Tsai W.-C."/>
            <person name="Van De Peer Y."/>
            <person name="Liu Z.-J."/>
        </authorList>
    </citation>
    <scope>NUCLEOTIDE SEQUENCE</scope>
    <source>
        <strain evidence="1">CP</strain>
        <tissue evidence="1">Leaves</tissue>
    </source>
</reference>
<proteinExistence type="predicted"/>
<name>A0AAV9DPD4_ACOCL</name>
<accession>A0AAV9DPD4</accession>
<organism evidence="1 2">
    <name type="scientific">Acorus calamus</name>
    <name type="common">Sweet flag</name>
    <dbReference type="NCBI Taxonomy" id="4465"/>
    <lineage>
        <taxon>Eukaryota</taxon>
        <taxon>Viridiplantae</taxon>
        <taxon>Streptophyta</taxon>
        <taxon>Embryophyta</taxon>
        <taxon>Tracheophyta</taxon>
        <taxon>Spermatophyta</taxon>
        <taxon>Magnoliopsida</taxon>
        <taxon>Liliopsida</taxon>
        <taxon>Acoraceae</taxon>
        <taxon>Acorus</taxon>
    </lineage>
</organism>